<feature type="binding site" description="axial binding residue" evidence="8">
    <location>
        <position position="448"/>
    </location>
    <ligand>
        <name>heme</name>
        <dbReference type="ChEBI" id="CHEBI:30413"/>
    </ligand>
    <ligandPart>
        <name>Fe</name>
        <dbReference type="ChEBI" id="CHEBI:18248"/>
    </ligandPart>
</feature>
<dbReference type="PRINTS" id="PR00385">
    <property type="entry name" value="P450"/>
</dbReference>
<keyword evidence="5 9" id="KW-0560">Oxidoreductase</keyword>
<feature type="transmembrane region" description="Helical" evidence="10">
    <location>
        <begin position="6"/>
        <end position="25"/>
    </location>
</feature>
<dbReference type="PROSITE" id="PS00086">
    <property type="entry name" value="CYTOCHROME_P450"/>
    <property type="match status" value="1"/>
</dbReference>
<dbReference type="GO" id="GO:0004497">
    <property type="term" value="F:monooxygenase activity"/>
    <property type="evidence" value="ECO:0007669"/>
    <property type="project" value="UniProtKB-KW"/>
</dbReference>
<evidence type="ECO:0008006" key="13">
    <source>
        <dbReference type="Google" id="ProtNLM"/>
    </source>
</evidence>
<evidence type="ECO:0000256" key="3">
    <source>
        <dbReference type="ARBA" id="ARBA00022617"/>
    </source>
</evidence>
<comment type="cofactor">
    <cofactor evidence="1 8">
        <name>heme</name>
        <dbReference type="ChEBI" id="CHEBI:30413"/>
    </cofactor>
</comment>
<dbReference type="Pfam" id="PF00067">
    <property type="entry name" value="p450"/>
    <property type="match status" value="1"/>
</dbReference>
<dbReference type="PRINTS" id="PR00463">
    <property type="entry name" value="EP450I"/>
</dbReference>
<dbReference type="InterPro" id="IPR017972">
    <property type="entry name" value="Cyt_P450_CS"/>
</dbReference>
<keyword evidence="4 8" id="KW-0479">Metal-binding</keyword>
<proteinExistence type="inferred from homology"/>
<dbReference type="PANTHER" id="PTHR47955">
    <property type="entry name" value="CYTOCHROME P450 FAMILY 71 PROTEIN"/>
    <property type="match status" value="1"/>
</dbReference>
<keyword evidence="12" id="KW-1185">Reference proteome</keyword>
<evidence type="ECO:0000313" key="12">
    <source>
        <dbReference type="Proteomes" id="UP001058974"/>
    </source>
</evidence>
<keyword evidence="10" id="KW-1133">Transmembrane helix</keyword>
<keyword evidence="7 9" id="KW-0503">Monooxygenase</keyword>
<protein>
    <recommendedName>
        <fullName evidence="13">Cytochrome P450</fullName>
    </recommendedName>
</protein>
<evidence type="ECO:0000256" key="10">
    <source>
        <dbReference type="SAM" id="Phobius"/>
    </source>
</evidence>
<keyword evidence="10" id="KW-0812">Transmembrane</keyword>
<dbReference type="GO" id="GO:0020037">
    <property type="term" value="F:heme binding"/>
    <property type="evidence" value="ECO:0007669"/>
    <property type="project" value="InterPro"/>
</dbReference>
<evidence type="ECO:0000256" key="4">
    <source>
        <dbReference type="ARBA" id="ARBA00022723"/>
    </source>
</evidence>
<dbReference type="GO" id="GO:0005506">
    <property type="term" value="F:iron ion binding"/>
    <property type="evidence" value="ECO:0007669"/>
    <property type="project" value="InterPro"/>
</dbReference>
<dbReference type="GO" id="GO:0016705">
    <property type="term" value="F:oxidoreductase activity, acting on paired donors, with incorporation or reduction of molecular oxygen"/>
    <property type="evidence" value="ECO:0007669"/>
    <property type="project" value="InterPro"/>
</dbReference>
<sequence>MDLQAIFPTTLLTIFFLSIIVTLTLKKKTKKIDSNPNIPPGPWKLPIIGNIANLLGSPPHRKLRDLAKIYGPLMHLQLGEVFFIIVSSAEYAKEIMRTHDVIFASRPPNLTSEIIFYDSTDIALAPYGDYWRQLRKICTVELLSVKRVQSFWPIREQEMSNLIKRIASEEGLVINLSQQIVSMMFSFTSRAAFGKKYMEQDEFIAVVREILQLAGGFFIGDLFPSAKWLQNVTGMRPKLEKLHRKVDRILEMIINDHKETKSRDKDGLVEGEEDLIDVLLKFEDSSNNDQEFSLTKKNIKAILFDIFTGGSDTAATTINWAMAEMMKNPRVLKKAQAEVRETIKKTGKLNETCLDELKYLKAIIKEVLRIHPPGPLLIPRECAQDCEINGYHIPKKSKVIINAWSIGMDTKYWNEPERFYPERFMDSCVDFKGNNFEYIPFGAGRRICPGMNYGMANVELALAMLLCEFDWRVPNGMKGEDLDMSELFGASVIRKEDLYLIPSVYSELK</sequence>
<dbReference type="EMBL" id="JAMSHJ010000005">
    <property type="protein sequence ID" value="KAI5409082.1"/>
    <property type="molecule type" value="Genomic_DNA"/>
</dbReference>
<evidence type="ECO:0000313" key="11">
    <source>
        <dbReference type="EMBL" id="KAI5409082.1"/>
    </source>
</evidence>
<dbReference type="Gene3D" id="1.10.630.10">
    <property type="entry name" value="Cytochrome P450"/>
    <property type="match status" value="1"/>
</dbReference>
<comment type="caution">
    <text evidence="11">The sequence shown here is derived from an EMBL/GenBank/DDBJ whole genome shotgun (WGS) entry which is preliminary data.</text>
</comment>
<evidence type="ECO:0000256" key="8">
    <source>
        <dbReference type="PIRSR" id="PIRSR602401-1"/>
    </source>
</evidence>
<dbReference type="CDD" id="cd11072">
    <property type="entry name" value="CYP71-like"/>
    <property type="match status" value="1"/>
</dbReference>
<dbReference type="InterPro" id="IPR001128">
    <property type="entry name" value="Cyt_P450"/>
</dbReference>
<evidence type="ECO:0000256" key="6">
    <source>
        <dbReference type="ARBA" id="ARBA00023004"/>
    </source>
</evidence>
<organism evidence="11 12">
    <name type="scientific">Pisum sativum</name>
    <name type="common">Garden pea</name>
    <name type="synonym">Lathyrus oleraceus</name>
    <dbReference type="NCBI Taxonomy" id="3888"/>
    <lineage>
        <taxon>Eukaryota</taxon>
        <taxon>Viridiplantae</taxon>
        <taxon>Streptophyta</taxon>
        <taxon>Embryophyta</taxon>
        <taxon>Tracheophyta</taxon>
        <taxon>Spermatophyta</taxon>
        <taxon>Magnoliopsida</taxon>
        <taxon>eudicotyledons</taxon>
        <taxon>Gunneridae</taxon>
        <taxon>Pentapetalae</taxon>
        <taxon>rosids</taxon>
        <taxon>fabids</taxon>
        <taxon>Fabales</taxon>
        <taxon>Fabaceae</taxon>
        <taxon>Papilionoideae</taxon>
        <taxon>50 kb inversion clade</taxon>
        <taxon>NPAAA clade</taxon>
        <taxon>Hologalegina</taxon>
        <taxon>IRL clade</taxon>
        <taxon>Fabeae</taxon>
        <taxon>Lathyrus</taxon>
    </lineage>
</organism>
<reference evidence="11 12" key="1">
    <citation type="journal article" date="2022" name="Nat. Genet.">
        <title>Improved pea reference genome and pan-genome highlight genomic features and evolutionary characteristics.</title>
        <authorList>
            <person name="Yang T."/>
            <person name="Liu R."/>
            <person name="Luo Y."/>
            <person name="Hu S."/>
            <person name="Wang D."/>
            <person name="Wang C."/>
            <person name="Pandey M.K."/>
            <person name="Ge S."/>
            <person name="Xu Q."/>
            <person name="Li N."/>
            <person name="Li G."/>
            <person name="Huang Y."/>
            <person name="Saxena R.K."/>
            <person name="Ji Y."/>
            <person name="Li M."/>
            <person name="Yan X."/>
            <person name="He Y."/>
            <person name="Liu Y."/>
            <person name="Wang X."/>
            <person name="Xiang C."/>
            <person name="Varshney R.K."/>
            <person name="Ding H."/>
            <person name="Gao S."/>
            <person name="Zong X."/>
        </authorList>
    </citation>
    <scope>NUCLEOTIDE SEQUENCE [LARGE SCALE GENOMIC DNA]</scope>
    <source>
        <strain evidence="11 12">cv. Zhongwan 6</strain>
    </source>
</reference>
<evidence type="ECO:0000256" key="9">
    <source>
        <dbReference type="RuleBase" id="RU000461"/>
    </source>
</evidence>
<dbReference type="Gramene" id="Psat5g169320.1">
    <property type="protein sequence ID" value="Psat5g169320.1.cds"/>
    <property type="gene ID" value="Psat5g169320"/>
</dbReference>
<dbReference type="AlphaFoldDB" id="A0A9D4WWJ4"/>
<evidence type="ECO:0000256" key="7">
    <source>
        <dbReference type="ARBA" id="ARBA00023033"/>
    </source>
</evidence>
<accession>A0A9D4WWJ4</accession>
<dbReference type="SUPFAM" id="SSF48264">
    <property type="entry name" value="Cytochrome P450"/>
    <property type="match status" value="1"/>
</dbReference>
<dbReference type="Gramene" id="Psat05G0477300-T1">
    <property type="protein sequence ID" value="KAI5409082.1"/>
    <property type="gene ID" value="KIW84_054773"/>
</dbReference>
<evidence type="ECO:0000256" key="1">
    <source>
        <dbReference type="ARBA" id="ARBA00001971"/>
    </source>
</evidence>
<name>A0A9D4WWJ4_PEA</name>
<comment type="similarity">
    <text evidence="2 9">Belongs to the cytochrome P450 family.</text>
</comment>
<dbReference type="Proteomes" id="UP001058974">
    <property type="component" value="Chromosome 5"/>
</dbReference>
<dbReference type="PANTHER" id="PTHR47955:SF8">
    <property type="entry name" value="CYTOCHROME P450 71D11-LIKE"/>
    <property type="match status" value="1"/>
</dbReference>
<keyword evidence="10" id="KW-0472">Membrane</keyword>
<dbReference type="OrthoDB" id="1470350at2759"/>
<dbReference type="InterPro" id="IPR002401">
    <property type="entry name" value="Cyt_P450_E_grp-I"/>
</dbReference>
<dbReference type="InterPro" id="IPR036396">
    <property type="entry name" value="Cyt_P450_sf"/>
</dbReference>
<keyword evidence="6 8" id="KW-0408">Iron</keyword>
<evidence type="ECO:0000256" key="5">
    <source>
        <dbReference type="ARBA" id="ARBA00023002"/>
    </source>
</evidence>
<dbReference type="FunFam" id="1.10.630.10:FF:000008">
    <property type="entry name" value="Cytochrome P450 71D8"/>
    <property type="match status" value="1"/>
</dbReference>
<keyword evidence="3 8" id="KW-0349">Heme</keyword>
<evidence type="ECO:0000256" key="2">
    <source>
        <dbReference type="ARBA" id="ARBA00010617"/>
    </source>
</evidence>
<gene>
    <name evidence="11" type="ORF">KIW84_054773</name>
</gene>